<dbReference type="OrthoDB" id="2433906at2759"/>
<organism evidence="1 2">
    <name type="scientific">Dissophora globulifera</name>
    <dbReference type="NCBI Taxonomy" id="979702"/>
    <lineage>
        <taxon>Eukaryota</taxon>
        <taxon>Fungi</taxon>
        <taxon>Fungi incertae sedis</taxon>
        <taxon>Mucoromycota</taxon>
        <taxon>Mortierellomycotina</taxon>
        <taxon>Mortierellomycetes</taxon>
        <taxon>Mortierellales</taxon>
        <taxon>Mortierellaceae</taxon>
        <taxon>Dissophora</taxon>
    </lineage>
</organism>
<dbReference type="EMBL" id="JAAAIP010000101">
    <property type="protein sequence ID" value="KAG0325776.1"/>
    <property type="molecule type" value="Genomic_DNA"/>
</dbReference>
<sequence length="109" mass="12326">MVRHDEDGNVPVEGLCVDSTSAEKSRTFYNLAVKQKTVYQSTFKQRRWLEDQKQTIPLGTTESIGEIESKLPSATGADADFTEHIAQLEDAKEGLDVFYNMNNSIKKRQ</sequence>
<dbReference type="AlphaFoldDB" id="A0A9P6UYL8"/>
<proteinExistence type="predicted"/>
<name>A0A9P6UYL8_9FUNG</name>
<evidence type="ECO:0000313" key="2">
    <source>
        <dbReference type="Proteomes" id="UP000738325"/>
    </source>
</evidence>
<reference evidence="1" key="1">
    <citation type="journal article" date="2020" name="Fungal Divers.">
        <title>Resolving the Mortierellaceae phylogeny through synthesis of multi-gene phylogenetics and phylogenomics.</title>
        <authorList>
            <person name="Vandepol N."/>
            <person name="Liber J."/>
            <person name="Desiro A."/>
            <person name="Na H."/>
            <person name="Kennedy M."/>
            <person name="Barry K."/>
            <person name="Grigoriev I.V."/>
            <person name="Miller A.N."/>
            <person name="O'Donnell K."/>
            <person name="Stajich J.E."/>
            <person name="Bonito G."/>
        </authorList>
    </citation>
    <scope>NUCLEOTIDE SEQUENCE</scope>
    <source>
        <strain evidence="1">REB-010B</strain>
    </source>
</reference>
<gene>
    <name evidence="1" type="ORF">BGZ99_000153</name>
</gene>
<comment type="caution">
    <text evidence="1">The sequence shown here is derived from an EMBL/GenBank/DDBJ whole genome shotgun (WGS) entry which is preliminary data.</text>
</comment>
<protein>
    <submittedName>
        <fullName evidence="1">Uncharacterized protein</fullName>
    </submittedName>
</protein>
<dbReference type="Proteomes" id="UP000738325">
    <property type="component" value="Unassembled WGS sequence"/>
</dbReference>
<accession>A0A9P6UYL8</accession>
<evidence type="ECO:0000313" key="1">
    <source>
        <dbReference type="EMBL" id="KAG0325776.1"/>
    </source>
</evidence>
<keyword evidence="2" id="KW-1185">Reference proteome</keyword>